<gene>
    <name evidence="1" type="ORF">KIPB_011612</name>
</gene>
<organism evidence="1 2">
    <name type="scientific">Kipferlia bialata</name>
    <dbReference type="NCBI Taxonomy" id="797122"/>
    <lineage>
        <taxon>Eukaryota</taxon>
        <taxon>Metamonada</taxon>
        <taxon>Carpediemonas-like organisms</taxon>
        <taxon>Kipferlia</taxon>
    </lineage>
</organism>
<dbReference type="AlphaFoldDB" id="A0A391NZE4"/>
<dbReference type="Proteomes" id="UP000265618">
    <property type="component" value="Unassembled WGS sequence"/>
</dbReference>
<sequence length="85" mass="9422">LGIFLHGESNQNPAHVRYEVSVEAPESEACEWHTLVDTPLPQRGGVFMWEVEGGKTARYVRYTIDSNYGGSGAYTTKLYLFGVPA</sequence>
<evidence type="ECO:0000313" key="1">
    <source>
        <dbReference type="EMBL" id="GCA63729.1"/>
    </source>
</evidence>
<evidence type="ECO:0000313" key="2">
    <source>
        <dbReference type="Proteomes" id="UP000265618"/>
    </source>
</evidence>
<proteinExistence type="predicted"/>
<reference evidence="1 2" key="1">
    <citation type="journal article" date="2018" name="PLoS ONE">
        <title>The draft genome of Kipferlia bialata reveals reductive genome evolution in fornicate parasites.</title>
        <authorList>
            <person name="Tanifuji G."/>
            <person name="Takabayashi S."/>
            <person name="Kume K."/>
            <person name="Takagi M."/>
            <person name="Nakayama T."/>
            <person name="Kamikawa R."/>
            <person name="Inagaki Y."/>
            <person name="Hashimoto T."/>
        </authorList>
    </citation>
    <scope>NUCLEOTIDE SEQUENCE [LARGE SCALE GENOMIC DNA]</scope>
    <source>
        <strain evidence="1">NY0173</strain>
    </source>
</reference>
<name>A0A391NZE4_9EUKA</name>
<comment type="caution">
    <text evidence="1">The sequence shown here is derived from an EMBL/GenBank/DDBJ whole genome shotgun (WGS) entry which is preliminary data.</text>
</comment>
<feature type="non-terminal residue" evidence="1">
    <location>
        <position position="1"/>
    </location>
</feature>
<accession>A0A391NZE4</accession>
<protein>
    <submittedName>
        <fullName evidence="1">Uncharacterized protein</fullName>
    </submittedName>
</protein>
<dbReference type="EMBL" id="BDIP01004793">
    <property type="protein sequence ID" value="GCA63729.1"/>
    <property type="molecule type" value="Genomic_DNA"/>
</dbReference>
<keyword evidence="2" id="KW-1185">Reference proteome</keyword>
<dbReference type="OrthoDB" id="10253835at2759"/>